<dbReference type="EMBL" id="JBJKBG010000007">
    <property type="protein sequence ID" value="KAL3729478.1"/>
    <property type="molecule type" value="Genomic_DNA"/>
</dbReference>
<evidence type="ECO:0000256" key="1">
    <source>
        <dbReference type="SAM" id="MobiDB-lite"/>
    </source>
</evidence>
<evidence type="ECO:0000313" key="2">
    <source>
        <dbReference type="EMBL" id="KAL3729478.1"/>
    </source>
</evidence>
<proteinExistence type="predicted"/>
<comment type="caution">
    <text evidence="2">The sequence shown here is derived from an EMBL/GenBank/DDBJ whole genome shotgun (WGS) entry which is preliminary data.</text>
</comment>
<name>A0ABD3JPV9_EUCGL</name>
<reference evidence="2 3" key="1">
    <citation type="submission" date="2024-11" db="EMBL/GenBank/DDBJ databases">
        <title>Chromosome-level genome assembly of Eucalyptus globulus Labill. provides insights into its genome evolution.</title>
        <authorList>
            <person name="Li X."/>
        </authorList>
    </citation>
    <scope>NUCLEOTIDE SEQUENCE [LARGE SCALE GENOMIC DNA]</scope>
    <source>
        <strain evidence="2">CL2024</strain>
        <tissue evidence="2">Fresh tender leaves</tissue>
    </source>
</reference>
<evidence type="ECO:0000313" key="3">
    <source>
        <dbReference type="Proteomes" id="UP001634007"/>
    </source>
</evidence>
<gene>
    <name evidence="2" type="ORF">ACJRO7_026578</name>
</gene>
<feature type="compositionally biased region" description="Basic and acidic residues" evidence="1">
    <location>
        <begin position="37"/>
        <end position="49"/>
    </location>
</feature>
<dbReference type="Proteomes" id="UP001634007">
    <property type="component" value="Unassembled WGS sequence"/>
</dbReference>
<accession>A0ABD3JPV9</accession>
<feature type="region of interest" description="Disordered" evidence="1">
    <location>
        <begin position="1"/>
        <end position="61"/>
    </location>
</feature>
<keyword evidence="3" id="KW-1185">Reference proteome</keyword>
<feature type="region of interest" description="Disordered" evidence="1">
    <location>
        <begin position="73"/>
        <end position="95"/>
    </location>
</feature>
<dbReference type="AlphaFoldDB" id="A0ABD3JPV9"/>
<protein>
    <submittedName>
        <fullName evidence="2">Uncharacterized protein</fullName>
    </submittedName>
</protein>
<organism evidence="2 3">
    <name type="scientific">Eucalyptus globulus</name>
    <name type="common">Tasmanian blue gum</name>
    <dbReference type="NCBI Taxonomy" id="34317"/>
    <lineage>
        <taxon>Eukaryota</taxon>
        <taxon>Viridiplantae</taxon>
        <taxon>Streptophyta</taxon>
        <taxon>Embryophyta</taxon>
        <taxon>Tracheophyta</taxon>
        <taxon>Spermatophyta</taxon>
        <taxon>Magnoliopsida</taxon>
        <taxon>eudicotyledons</taxon>
        <taxon>Gunneridae</taxon>
        <taxon>Pentapetalae</taxon>
        <taxon>rosids</taxon>
        <taxon>malvids</taxon>
        <taxon>Myrtales</taxon>
        <taxon>Myrtaceae</taxon>
        <taxon>Myrtoideae</taxon>
        <taxon>Eucalypteae</taxon>
        <taxon>Eucalyptus</taxon>
    </lineage>
</organism>
<sequence length="95" mass="10190">MRPLLGRPNRTYLRSPSGLPLETATATAVEDGGGAADDPRGHREEDNGRVDTAGEGGERRCDRGLREEVLLGAAGRRDERHQRGRIVTVSAAAND</sequence>